<evidence type="ECO:0000256" key="6">
    <source>
        <dbReference type="RuleBase" id="RU368039"/>
    </source>
</evidence>
<keyword evidence="3" id="KW-0809">Transit peptide</keyword>
<dbReference type="AlphaFoldDB" id="I2CQB2"/>
<evidence type="ECO:0000256" key="4">
    <source>
        <dbReference type="ARBA" id="ARBA00023128"/>
    </source>
</evidence>
<comment type="similarity">
    <text evidence="2 6">Belongs to the complex I LYR family. SDHAF3 subfamily.</text>
</comment>
<evidence type="ECO:0000256" key="1">
    <source>
        <dbReference type="ARBA" id="ARBA00004305"/>
    </source>
</evidence>
<keyword evidence="4 6" id="KW-0496">Mitochondrion</keyword>
<dbReference type="PANTHER" id="PTHR13137:SF6">
    <property type="entry name" value="SUCCINATE DEHYDROGENASE ASSEMBLY FACTOR 3, MITOCHONDRIAL"/>
    <property type="match status" value="1"/>
</dbReference>
<name>I2CQB2_NANGC</name>
<dbReference type="InterPro" id="IPR008381">
    <property type="entry name" value="SDHAF3/Sdh7"/>
</dbReference>
<reference evidence="8" key="2">
    <citation type="journal article" date="2012" name="Nat. Commun.">
        <title>Draft genome sequence and genetic transformation of the oleaginous alga Nannochloropis gaditana.</title>
        <authorList>
            <person name="Radakovits R."/>
            <person name="Jinkerson R.E."/>
            <person name="Fuerstenberg S.I."/>
            <person name="Tae H."/>
            <person name="Settlage R.E."/>
            <person name="Boore J.L."/>
            <person name="Posewitz M.C."/>
        </authorList>
    </citation>
    <scope>NUCLEOTIDE SEQUENCE</scope>
    <source>
        <strain evidence="8">CCMP526</strain>
    </source>
</reference>
<comment type="subunit">
    <text evidence="6">Interacts with the iron-sulfur protein subunit within the SDH catalytic dimer.</text>
</comment>
<dbReference type="EMBL" id="JU973868">
    <property type="protein sequence ID" value="AFJ69095.1"/>
    <property type="molecule type" value="mRNA"/>
</dbReference>
<dbReference type="GO" id="GO:0005758">
    <property type="term" value="C:mitochondrial intermembrane space"/>
    <property type="evidence" value="ECO:0007669"/>
    <property type="project" value="TreeGrafter"/>
</dbReference>
<keyword evidence="5 6" id="KW-0143">Chaperone</keyword>
<protein>
    <recommendedName>
        <fullName evidence="6">Succinate dehydrogenase assembly factor 3</fullName>
        <shortName evidence="6">SDH assembly factor 3</shortName>
        <shortName evidence="6">SDHAF3</shortName>
    </recommendedName>
</protein>
<dbReference type="Pfam" id="PF13233">
    <property type="entry name" value="Complex1_LYR_2"/>
    <property type="match status" value="1"/>
</dbReference>
<dbReference type="GO" id="GO:0006105">
    <property type="term" value="P:succinate metabolic process"/>
    <property type="evidence" value="ECO:0007669"/>
    <property type="project" value="TreeGrafter"/>
</dbReference>
<proteinExistence type="evidence at transcript level"/>
<dbReference type="PANTHER" id="PTHR13137">
    <property type="entry name" value="DC11 ACN9 HOMOLOG"/>
    <property type="match status" value="1"/>
</dbReference>
<reference evidence="8" key="1">
    <citation type="journal article" date="2012" name="Bioengineered">
        <title>Additional insights into the genome of the oleaginous model alga Nannochloropsis gaditana.</title>
        <authorList>
            <person name="Jinkerson R.E."/>
            <person name="Radakovits R."/>
            <person name="Posewitz M.C."/>
        </authorList>
    </citation>
    <scope>NUCLEOTIDE SEQUENCE</scope>
    <source>
        <strain evidence="8">CCMP526</strain>
    </source>
</reference>
<dbReference type="GO" id="GO:0005759">
    <property type="term" value="C:mitochondrial matrix"/>
    <property type="evidence" value="ECO:0007669"/>
    <property type="project" value="UniProtKB-SubCell"/>
</dbReference>
<sequence>MLLRGLPLYRAILRQHRICLAPHLRKLGDEYVKAEFRAHRAAKSDVLASFQEEWNAYLSHLQAQKGQPLVGAYLTDDEVRRLSPEQMQQLNKMKEEAAKSATGKGGDTPSSLG</sequence>
<evidence type="ECO:0000313" key="8">
    <source>
        <dbReference type="EMBL" id="AFJ69095.1"/>
    </source>
</evidence>
<comment type="subcellular location">
    <subcellularLocation>
        <location evidence="1 6">Mitochondrion matrix</location>
    </subcellularLocation>
</comment>
<evidence type="ECO:0000256" key="7">
    <source>
        <dbReference type="SAM" id="MobiDB-lite"/>
    </source>
</evidence>
<dbReference type="GO" id="GO:0034553">
    <property type="term" value="P:mitochondrial respiratory chain complex II assembly"/>
    <property type="evidence" value="ECO:0007669"/>
    <property type="project" value="UniProtKB-UniRule"/>
</dbReference>
<evidence type="ECO:0000256" key="5">
    <source>
        <dbReference type="ARBA" id="ARBA00023186"/>
    </source>
</evidence>
<comment type="function">
    <text evidence="6">Plays an essential role in the assembly of succinate dehydrogenase (SDH), an enzyme complex (also referred to as respiratory complex II) that is a component of both the tricarboxylic acid (TCA) cycle and the mitochondrial electron transport chain, and which couples the oxidation of succinate to fumarate with the reduction of ubiquinone (coenzyme Q) to ubiquinol. Promotes maturation of the iron-sulfur protein subunit of the SDH catalytic dimer, protecting it from the deleterious effects of oxidants. May act together with SDHAF1.</text>
</comment>
<evidence type="ECO:0000256" key="3">
    <source>
        <dbReference type="ARBA" id="ARBA00022946"/>
    </source>
</evidence>
<organism evidence="8">
    <name type="scientific">Nannochloropsis gaditana (strain CCMP526)</name>
    <name type="common">Green microalga</name>
    <name type="synonym">Microchloropsis gaditana</name>
    <dbReference type="NCBI Taxonomy" id="1093141"/>
    <lineage>
        <taxon>Eukaryota</taxon>
        <taxon>Sar</taxon>
        <taxon>Stramenopiles</taxon>
        <taxon>Ochrophyta</taxon>
        <taxon>Eustigmatophyceae</taxon>
        <taxon>Eustigmatales</taxon>
        <taxon>Monodopsidaceae</taxon>
        <taxon>Nannochloropsis</taxon>
    </lineage>
</organism>
<accession>I2CQB2</accession>
<evidence type="ECO:0000256" key="2">
    <source>
        <dbReference type="ARBA" id="ARBA00006020"/>
    </source>
</evidence>
<feature type="region of interest" description="Disordered" evidence="7">
    <location>
        <begin position="81"/>
        <end position="113"/>
    </location>
</feature>
<gene>
    <name evidence="8" type="ORF">NGATSA_3048400</name>
</gene>
<dbReference type="CDD" id="cd20270">
    <property type="entry name" value="Complex1_LYR_SDHAF3_LYRM10"/>
    <property type="match status" value="1"/>
</dbReference>